<accession>A0A0U4FSC4</accession>
<evidence type="ECO:0000313" key="2">
    <source>
        <dbReference type="EMBL" id="ALX48789.1"/>
    </source>
</evidence>
<dbReference type="InterPro" id="IPR029058">
    <property type="entry name" value="AB_hydrolase_fold"/>
</dbReference>
<evidence type="ECO:0000259" key="1">
    <source>
        <dbReference type="Pfam" id="PF00561"/>
    </source>
</evidence>
<protein>
    <recommendedName>
        <fullName evidence="1">AB hydrolase-1 domain-containing protein</fullName>
    </recommendedName>
</protein>
<keyword evidence="3" id="KW-1185">Reference proteome</keyword>
<dbReference type="STRING" id="1472767.AOX59_09275"/>
<evidence type="ECO:0000313" key="3">
    <source>
        <dbReference type="Proteomes" id="UP000050331"/>
    </source>
</evidence>
<reference evidence="2 3" key="1">
    <citation type="submission" date="2016-01" db="EMBL/GenBank/DDBJ databases">
        <title>Complete genome sequence of strain Lentibacillus amyloliquefaciens LAM0015T isolated from saline sediment.</title>
        <authorList>
            <person name="Wang J.-L."/>
            <person name="He M.-X."/>
        </authorList>
    </citation>
    <scope>NUCLEOTIDE SEQUENCE [LARGE SCALE GENOMIC DNA]</scope>
    <source>
        <strain evidence="2 3">LAM0015</strain>
    </source>
</reference>
<dbReference type="AlphaFoldDB" id="A0A0U4FSC4"/>
<feature type="domain" description="AB hydrolase-1" evidence="1">
    <location>
        <begin position="12"/>
        <end position="91"/>
    </location>
</feature>
<dbReference type="Gene3D" id="3.40.50.1820">
    <property type="entry name" value="alpha/beta hydrolase"/>
    <property type="match status" value="1"/>
</dbReference>
<dbReference type="KEGG" id="lao:AOX59_09275"/>
<dbReference type="InterPro" id="IPR000073">
    <property type="entry name" value="AB_hydrolase_1"/>
</dbReference>
<dbReference type="Pfam" id="PF00561">
    <property type="entry name" value="Abhydrolase_1"/>
    <property type="match status" value="1"/>
</dbReference>
<sequence length="92" mass="10508">MNIKFLEKGETTLVIELGIGGSFYNWHTFVQQIKKDFTVVMYHRFGYGKSGFSDNPRTVEHIAKELDGLIEKLHINDKFVLIGHSFCGLCAQ</sequence>
<name>A0A0U4FSC4_9BACI</name>
<organism evidence="2 3">
    <name type="scientific">Lentibacillus amyloliquefaciens</name>
    <dbReference type="NCBI Taxonomy" id="1472767"/>
    <lineage>
        <taxon>Bacteria</taxon>
        <taxon>Bacillati</taxon>
        <taxon>Bacillota</taxon>
        <taxon>Bacilli</taxon>
        <taxon>Bacillales</taxon>
        <taxon>Bacillaceae</taxon>
        <taxon>Lentibacillus</taxon>
    </lineage>
</organism>
<proteinExistence type="predicted"/>
<dbReference type="EMBL" id="CP013862">
    <property type="protein sequence ID" value="ALX48789.1"/>
    <property type="molecule type" value="Genomic_DNA"/>
</dbReference>
<dbReference type="Proteomes" id="UP000050331">
    <property type="component" value="Chromosome"/>
</dbReference>
<gene>
    <name evidence="2" type="ORF">AOX59_09275</name>
</gene>
<dbReference type="SUPFAM" id="SSF53474">
    <property type="entry name" value="alpha/beta-Hydrolases"/>
    <property type="match status" value="1"/>
</dbReference>